<evidence type="ECO:0000259" key="15">
    <source>
        <dbReference type="SMART" id="SM00478"/>
    </source>
</evidence>
<evidence type="ECO:0000256" key="11">
    <source>
        <dbReference type="ARBA" id="ARBA00023014"/>
    </source>
</evidence>
<keyword evidence="12" id="KW-0234">DNA repair</keyword>
<dbReference type="Gene3D" id="3.90.79.10">
    <property type="entry name" value="Nucleoside Triphosphate Pyrophosphohydrolase"/>
    <property type="match status" value="1"/>
</dbReference>
<sequence length="385" mass="44864">MIDLKDYGIQMWDKTKIADFRRTLLSWYDQEKRDLPWRRTKDPYKIWISEIMLQQTQVSTVIPYYNRFLEWFPSIWDLAQAPEEKLLKAWEGLGYYSRVRNMQAAAQQIIKDYNGSFPQTYAEIVQLKGIGPYTAGAIASIAFDLPEPAVDGNVMRVMARLFEVDYDIGNPKNRKIFQAITEQLIDPVRPGDFNQALMDLGTDIESAKNPRPEESPVRAFSAAYLHKTVDKYPIKLPKKKPRPIHLQAFIIRNDKGEFLLEKNIQGRLLGGFWSFPILETEPIAQQLNLFENKSDTILKNQPQKNLFRQIYQLKPQWSATVFKSVQHTFSHQKWQIELIEGFIADEVPLLKDKNLRWVAAKEFSAYPFAAPQKKMVDNYLAAKWP</sequence>
<keyword evidence="17" id="KW-1185">Reference proteome</keyword>
<dbReference type="CDD" id="cd00056">
    <property type="entry name" value="ENDO3c"/>
    <property type="match status" value="1"/>
</dbReference>
<dbReference type="Pfam" id="PF14815">
    <property type="entry name" value="NUDIX_4"/>
    <property type="match status" value="1"/>
</dbReference>
<comment type="cofactor">
    <cofactor evidence="14">
        <name>[4Fe-4S] cluster</name>
        <dbReference type="ChEBI" id="CHEBI:49883"/>
    </cofactor>
    <text evidence="14">Binds 1 [4Fe-4S] cluster.</text>
</comment>
<evidence type="ECO:0000256" key="10">
    <source>
        <dbReference type="ARBA" id="ARBA00023004"/>
    </source>
</evidence>
<reference evidence="16 17" key="1">
    <citation type="journal article" date="2014" name="Int. J. Syst. Evol. Microbiol.">
        <title>Phylogenomics and the dynamic genome evolution of the genus Streptococcus.</title>
        <authorList>
            <consortium name="The Broad Institute Genome Sequencing Platform"/>
            <person name="Richards V.P."/>
            <person name="Palmer S.R."/>
            <person name="Pavinski Bitar P.D."/>
            <person name="Qin X."/>
            <person name="Weinstock G.M."/>
            <person name="Highlander S.K."/>
            <person name="Town C.D."/>
            <person name="Burne R.A."/>
            <person name="Stanhope M.J."/>
        </authorList>
    </citation>
    <scope>NUCLEOTIDE SEQUENCE [LARGE SCALE GENOMIC DNA]</scope>
    <source>
        <strain evidence="16 17">NCTC 11558</strain>
    </source>
</reference>
<keyword evidence="11" id="KW-0411">Iron-sulfur</keyword>
<evidence type="ECO:0000256" key="8">
    <source>
        <dbReference type="ARBA" id="ARBA00022763"/>
    </source>
</evidence>
<name>G5JXH1_9STRE</name>
<evidence type="ECO:0000256" key="6">
    <source>
        <dbReference type="ARBA" id="ARBA00022485"/>
    </source>
</evidence>
<dbReference type="SUPFAM" id="SSF48150">
    <property type="entry name" value="DNA-glycosylase"/>
    <property type="match status" value="1"/>
</dbReference>
<dbReference type="EC" id="3.2.2.31" evidence="4 14"/>
<feature type="domain" description="HhH-GPD" evidence="15">
    <location>
        <begin position="52"/>
        <end position="203"/>
    </location>
</feature>
<dbReference type="GO" id="GO:0034039">
    <property type="term" value="F:8-oxo-7,8-dihydroguanine DNA N-glycosylase activity"/>
    <property type="evidence" value="ECO:0007669"/>
    <property type="project" value="TreeGrafter"/>
</dbReference>
<dbReference type="InterPro" id="IPR015797">
    <property type="entry name" value="NUDIX_hydrolase-like_dom_sf"/>
</dbReference>
<dbReference type="Gene3D" id="1.10.1670.10">
    <property type="entry name" value="Helix-hairpin-Helix base-excision DNA repair enzymes (C-terminal)"/>
    <property type="match status" value="1"/>
</dbReference>
<dbReference type="GO" id="GO:0051539">
    <property type="term" value="F:4 iron, 4 sulfur cluster binding"/>
    <property type="evidence" value="ECO:0007669"/>
    <property type="project" value="UniProtKB-UniRule"/>
</dbReference>
<comment type="catalytic activity">
    <reaction evidence="1 14">
        <text>Hydrolyzes free adenine bases from 7,8-dihydro-8-oxoguanine:adenine mismatched double-stranded DNA, leaving an apurinic site.</text>
        <dbReference type="EC" id="3.2.2.31"/>
    </reaction>
</comment>
<organism evidence="16 17">
    <name type="scientific">Streptococcus macacae NCTC 11558</name>
    <dbReference type="NCBI Taxonomy" id="764298"/>
    <lineage>
        <taxon>Bacteria</taxon>
        <taxon>Bacillati</taxon>
        <taxon>Bacillota</taxon>
        <taxon>Bacilli</taxon>
        <taxon>Lactobacillales</taxon>
        <taxon>Streptococcaceae</taxon>
        <taxon>Streptococcus</taxon>
    </lineage>
</organism>
<dbReference type="InterPro" id="IPR044298">
    <property type="entry name" value="MIG/MutY"/>
</dbReference>
<dbReference type="Pfam" id="PF00730">
    <property type="entry name" value="HhH-GPD"/>
    <property type="match status" value="1"/>
</dbReference>
<evidence type="ECO:0000256" key="7">
    <source>
        <dbReference type="ARBA" id="ARBA00022723"/>
    </source>
</evidence>
<proteinExistence type="inferred from homology"/>
<evidence type="ECO:0000256" key="2">
    <source>
        <dbReference type="ARBA" id="ARBA00002933"/>
    </source>
</evidence>
<dbReference type="CDD" id="cd03431">
    <property type="entry name" value="NUDIX_DNA_Glycosylase_C-MutY"/>
    <property type="match status" value="1"/>
</dbReference>
<dbReference type="GO" id="GO:0046872">
    <property type="term" value="F:metal ion binding"/>
    <property type="evidence" value="ECO:0007669"/>
    <property type="project" value="UniProtKB-UniRule"/>
</dbReference>
<evidence type="ECO:0000313" key="17">
    <source>
        <dbReference type="Proteomes" id="UP000003573"/>
    </source>
</evidence>
<comment type="caution">
    <text evidence="16">The sequence shown here is derived from an EMBL/GenBank/DDBJ whole genome shotgun (WGS) entry which is preliminary data.</text>
</comment>
<comment type="function">
    <text evidence="2">Adenine glycosylase active on G-A mispairs. MutY also corrects error-prone DNA synthesis past GO lesions which are due to the oxidatively damaged form of guanine: 7,8-dihydro-8-oxoguanine (8-oxo-dGTP).</text>
</comment>
<dbReference type="GO" id="GO:0000701">
    <property type="term" value="F:purine-specific mismatch base pair DNA N-glycosylase activity"/>
    <property type="evidence" value="ECO:0007669"/>
    <property type="project" value="UniProtKB-EC"/>
</dbReference>
<dbReference type="NCBIfam" id="TIGR01084">
    <property type="entry name" value="mutY"/>
    <property type="match status" value="1"/>
</dbReference>
<dbReference type="Proteomes" id="UP000003573">
    <property type="component" value="Unassembled WGS sequence"/>
</dbReference>
<comment type="similarity">
    <text evidence="3 14">Belongs to the Nth/MutY family.</text>
</comment>
<dbReference type="PANTHER" id="PTHR42944:SF1">
    <property type="entry name" value="ADENINE DNA GLYCOSYLASE"/>
    <property type="match status" value="1"/>
</dbReference>
<keyword evidence="8 14" id="KW-0227">DNA damage</keyword>
<dbReference type="FunFam" id="1.10.340.30:FF:000002">
    <property type="entry name" value="Adenine DNA glycosylase"/>
    <property type="match status" value="1"/>
</dbReference>
<dbReference type="InterPro" id="IPR003265">
    <property type="entry name" value="HhH-GPD_domain"/>
</dbReference>
<keyword evidence="13 14" id="KW-0326">Glycosidase</keyword>
<evidence type="ECO:0000256" key="14">
    <source>
        <dbReference type="RuleBase" id="RU365096"/>
    </source>
</evidence>
<evidence type="ECO:0000256" key="13">
    <source>
        <dbReference type="ARBA" id="ARBA00023295"/>
    </source>
</evidence>
<keyword evidence="7" id="KW-0479">Metal-binding</keyword>
<dbReference type="Pfam" id="PF00633">
    <property type="entry name" value="HHH"/>
    <property type="match status" value="1"/>
</dbReference>
<evidence type="ECO:0000256" key="3">
    <source>
        <dbReference type="ARBA" id="ARBA00008343"/>
    </source>
</evidence>
<keyword evidence="6" id="KW-0004">4Fe-4S</keyword>
<dbReference type="SUPFAM" id="SSF55811">
    <property type="entry name" value="Nudix"/>
    <property type="match status" value="1"/>
</dbReference>
<gene>
    <name evidence="16" type="primary">mutY</name>
    <name evidence="16" type="ORF">STRMA_1327</name>
</gene>
<evidence type="ECO:0000313" key="16">
    <source>
        <dbReference type="EMBL" id="EHJ52565.1"/>
    </source>
</evidence>
<dbReference type="EMBL" id="AEUW02000001">
    <property type="protein sequence ID" value="EHJ52565.1"/>
    <property type="molecule type" value="Genomic_DNA"/>
</dbReference>
<dbReference type="STRING" id="764298.STRMA_1327"/>
<dbReference type="eggNOG" id="COG1194">
    <property type="taxonomic scope" value="Bacteria"/>
</dbReference>
<dbReference type="InterPro" id="IPR023170">
    <property type="entry name" value="HhH_base_excis_C"/>
</dbReference>
<dbReference type="GO" id="GO:0006284">
    <property type="term" value="P:base-excision repair"/>
    <property type="evidence" value="ECO:0007669"/>
    <property type="project" value="UniProtKB-UniRule"/>
</dbReference>
<evidence type="ECO:0000256" key="9">
    <source>
        <dbReference type="ARBA" id="ARBA00022801"/>
    </source>
</evidence>
<dbReference type="OrthoDB" id="9802365at2"/>
<keyword evidence="9 16" id="KW-0378">Hydrolase</keyword>
<dbReference type="InterPro" id="IPR005760">
    <property type="entry name" value="A/G_AdeGlyc_MutY"/>
</dbReference>
<dbReference type="AlphaFoldDB" id="G5JXH1"/>
<protein>
    <recommendedName>
        <fullName evidence="5 14">Adenine DNA glycosylase</fullName>
        <ecNumber evidence="4 14">3.2.2.31</ecNumber>
    </recommendedName>
</protein>
<dbReference type="SMART" id="SM00478">
    <property type="entry name" value="ENDO3c"/>
    <property type="match status" value="1"/>
</dbReference>
<accession>G5JXH1</accession>
<dbReference type="InterPro" id="IPR029119">
    <property type="entry name" value="MutY_C"/>
</dbReference>
<dbReference type="InterPro" id="IPR000445">
    <property type="entry name" value="HhH_motif"/>
</dbReference>
<dbReference type="GO" id="GO:0006298">
    <property type="term" value="P:mismatch repair"/>
    <property type="evidence" value="ECO:0007669"/>
    <property type="project" value="TreeGrafter"/>
</dbReference>
<dbReference type="InterPro" id="IPR011257">
    <property type="entry name" value="DNA_glycosylase"/>
</dbReference>
<evidence type="ECO:0000256" key="12">
    <source>
        <dbReference type="ARBA" id="ARBA00023204"/>
    </source>
</evidence>
<dbReference type="GO" id="GO:0035485">
    <property type="term" value="F:adenine/guanine mispair binding"/>
    <property type="evidence" value="ECO:0007669"/>
    <property type="project" value="TreeGrafter"/>
</dbReference>
<evidence type="ECO:0000256" key="4">
    <source>
        <dbReference type="ARBA" id="ARBA00012045"/>
    </source>
</evidence>
<evidence type="ECO:0000256" key="1">
    <source>
        <dbReference type="ARBA" id="ARBA00000843"/>
    </source>
</evidence>
<keyword evidence="10 14" id="KW-0408">Iron</keyword>
<dbReference type="GO" id="GO:0032357">
    <property type="term" value="F:oxidized purine DNA binding"/>
    <property type="evidence" value="ECO:0007669"/>
    <property type="project" value="TreeGrafter"/>
</dbReference>
<evidence type="ECO:0000256" key="5">
    <source>
        <dbReference type="ARBA" id="ARBA00022023"/>
    </source>
</evidence>
<dbReference type="Gene3D" id="1.10.340.30">
    <property type="entry name" value="Hypothetical protein, domain 2"/>
    <property type="match status" value="1"/>
</dbReference>
<dbReference type="PANTHER" id="PTHR42944">
    <property type="entry name" value="ADENINE DNA GLYCOSYLASE"/>
    <property type="match status" value="1"/>
</dbReference>
<dbReference type="RefSeq" id="WP_003080711.1">
    <property type="nucleotide sequence ID" value="NZ_AEUW02000001.1"/>
</dbReference>